<evidence type="ECO:0000313" key="12">
    <source>
        <dbReference type="EMBL" id="TRW90689.1"/>
    </source>
</evidence>
<evidence type="ECO:0000256" key="8">
    <source>
        <dbReference type="ARBA" id="ARBA00023159"/>
    </source>
</evidence>
<reference evidence="12 13" key="1">
    <citation type="journal article" date="2019" name="Antonie Van Leeuwenhoek">
        <title>Description of 'Ca. Methylobacter oryzae' KRF1, a novel species from the environmentally important Methylobacter clade 2.</title>
        <authorList>
            <person name="Khatri K."/>
            <person name="Mohite J.A."/>
            <person name="Pandit P.S."/>
            <person name="Bahulikar R."/>
            <person name="Rahalkar M.C."/>
        </authorList>
    </citation>
    <scope>NUCLEOTIDE SEQUENCE [LARGE SCALE GENOMIC DNA]</scope>
    <source>
        <strain evidence="12 13">KRF1</strain>
    </source>
</reference>
<name>A0ABY3C640_9GAMM</name>
<dbReference type="PRINTS" id="PR00040">
    <property type="entry name" value="HTHMERR"/>
</dbReference>
<gene>
    <name evidence="12" type="primary">merR</name>
    <name evidence="12" type="ORF">EKO24_018925</name>
</gene>
<keyword evidence="9" id="KW-0804">Transcription</keyword>
<dbReference type="Pfam" id="PF13411">
    <property type="entry name" value="MerR_1"/>
    <property type="match status" value="1"/>
</dbReference>
<dbReference type="InterPro" id="IPR047057">
    <property type="entry name" value="MerR_fam"/>
</dbReference>
<evidence type="ECO:0000256" key="9">
    <source>
        <dbReference type="ARBA" id="ARBA00023163"/>
    </source>
</evidence>
<keyword evidence="7" id="KW-0238">DNA-binding</keyword>
<evidence type="ECO:0000259" key="11">
    <source>
        <dbReference type="PROSITE" id="PS50937"/>
    </source>
</evidence>
<evidence type="ECO:0000256" key="3">
    <source>
        <dbReference type="ARBA" id="ARBA00022491"/>
    </source>
</evidence>
<evidence type="ECO:0000256" key="1">
    <source>
        <dbReference type="ARBA" id="ARBA00017146"/>
    </source>
</evidence>
<keyword evidence="5" id="KW-0476">Mercury</keyword>
<dbReference type="CDD" id="cd04783">
    <property type="entry name" value="HTH_MerR1"/>
    <property type="match status" value="1"/>
</dbReference>
<dbReference type="NCBIfam" id="TIGR02051">
    <property type="entry name" value="MerR"/>
    <property type="match status" value="1"/>
</dbReference>
<dbReference type="SMART" id="SM00422">
    <property type="entry name" value="HTH_MERR"/>
    <property type="match status" value="1"/>
</dbReference>
<dbReference type="Gene3D" id="1.10.1660.10">
    <property type="match status" value="1"/>
</dbReference>
<dbReference type="RefSeq" id="WP_127029608.1">
    <property type="nucleotide sequence ID" value="NZ_RYFG02000117.1"/>
</dbReference>
<evidence type="ECO:0000256" key="7">
    <source>
        <dbReference type="ARBA" id="ARBA00023125"/>
    </source>
</evidence>
<sequence length="138" mass="16020">MQKNFTIGLLAKKAGVGVETIRFYQRRGLLIEPVKPLKGVRHYTERDVQQIQFIKHGQKLGFSLDEISVLLKLDKKMHCREAKEIALRKLIKIRERMEGLRMIEITLSNLLENCESQIDPVSCPIINTLLKHRQDESL</sequence>
<dbReference type="InterPro" id="IPR000551">
    <property type="entry name" value="MerR-type_HTH_dom"/>
</dbReference>
<dbReference type="Proteomes" id="UP000733744">
    <property type="component" value="Unassembled WGS sequence"/>
</dbReference>
<dbReference type="PANTHER" id="PTHR30204">
    <property type="entry name" value="REDOX-CYCLING DRUG-SENSING TRANSCRIPTIONAL ACTIVATOR SOXR"/>
    <property type="match status" value="1"/>
</dbReference>
<evidence type="ECO:0000256" key="6">
    <source>
        <dbReference type="ARBA" id="ARBA00023015"/>
    </source>
</evidence>
<dbReference type="InterPro" id="IPR011794">
    <property type="entry name" value="MerR"/>
</dbReference>
<comment type="caution">
    <text evidence="12">The sequence shown here is derived from an EMBL/GenBank/DDBJ whole genome shotgun (WGS) entry which is preliminary data.</text>
</comment>
<feature type="domain" description="HTH merR-type" evidence="11">
    <location>
        <begin position="4"/>
        <end position="73"/>
    </location>
</feature>
<proteinExistence type="predicted"/>
<comment type="function">
    <text evidence="10">Mediates the mercuric-dependent induction of mercury resistance operon. In the absence of mercury MerR represses transcription by binding tightly to the mer operator region; when mercury is present the dimeric complex binds a single ion and becomes a potent transcriptional activator, while remaining bound to the mer site.</text>
</comment>
<evidence type="ECO:0000256" key="5">
    <source>
        <dbReference type="ARBA" id="ARBA00022914"/>
    </source>
</evidence>
<organism evidence="12 13">
    <name type="scientific">Candidatus Methylobacter oryzae</name>
    <dbReference type="NCBI Taxonomy" id="2497749"/>
    <lineage>
        <taxon>Bacteria</taxon>
        <taxon>Pseudomonadati</taxon>
        <taxon>Pseudomonadota</taxon>
        <taxon>Gammaproteobacteria</taxon>
        <taxon>Methylococcales</taxon>
        <taxon>Methylococcaceae</taxon>
        <taxon>Methylobacter</taxon>
    </lineage>
</organism>
<dbReference type="SUPFAM" id="SSF46955">
    <property type="entry name" value="Putative DNA-binding domain"/>
    <property type="match status" value="1"/>
</dbReference>
<evidence type="ECO:0000313" key="13">
    <source>
        <dbReference type="Proteomes" id="UP000733744"/>
    </source>
</evidence>
<keyword evidence="8" id="KW-0010">Activator</keyword>
<keyword evidence="6" id="KW-0805">Transcription regulation</keyword>
<keyword evidence="13" id="KW-1185">Reference proteome</keyword>
<keyword evidence="4" id="KW-0479">Metal-binding</keyword>
<keyword evidence="2" id="KW-0475">Mercuric resistance</keyword>
<dbReference type="EMBL" id="RYFG02000117">
    <property type="protein sequence ID" value="TRW90689.1"/>
    <property type="molecule type" value="Genomic_DNA"/>
</dbReference>
<dbReference type="InterPro" id="IPR009061">
    <property type="entry name" value="DNA-bd_dom_put_sf"/>
</dbReference>
<evidence type="ECO:0000256" key="2">
    <source>
        <dbReference type="ARBA" id="ARBA00022466"/>
    </source>
</evidence>
<dbReference type="PROSITE" id="PS50937">
    <property type="entry name" value="HTH_MERR_2"/>
    <property type="match status" value="1"/>
</dbReference>
<keyword evidence="3" id="KW-0678">Repressor</keyword>
<evidence type="ECO:0000256" key="4">
    <source>
        <dbReference type="ARBA" id="ARBA00022723"/>
    </source>
</evidence>
<accession>A0ABY3C640</accession>
<dbReference type="PANTHER" id="PTHR30204:SF69">
    <property type="entry name" value="MERR-FAMILY TRANSCRIPTIONAL REGULATOR"/>
    <property type="match status" value="1"/>
</dbReference>
<protein>
    <recommendedName>
        <fullName evidence="1">Mercuric resistance operon regulatory protein</fullName>
    </recommendedName>
</protein>
<evidence type="ECO:0000256" key="10">
    <source>
        <dbReference type="ARBA" id="ARBA00024874"/>
    </source>
</evidence>